<keyword evidence="1" id="KW-0732">Signal</keyword>
<feature type="chain" id="PRO_5027958780" evidence="1">
    <location>
        <begin position="20"/>
        <end position="243"/>
    </location>
</feature>
<feature type="signal peptide" evidence="1">
    <location>
        <begin position="1"/>
        <end position="19"/>
    </location>
</feature>
<dbReference type="SUPFAM" id="SSF89392">
    <property type="entry name" value="Prokaryotic lipoproteins and lipoprotein localization factors"/>
    <property type="match status" value="1"/>
</dbReference>
<feature type="domain" description="Uncharacterized protein TP-0789" evidence="2">
    <location>
        <begin position="64"/>
        <end position="240"/>
    </location>
</feature>
<name>A0A7C3DV30_MEIRU</name>
<organism evidence="3">
    <name type="scientific">Meiothermus ruber</name>
    <dbReference type="NCBI Taxonomy" id="277"/>
    <lineage>
        <taxon>Bacteria</taxon>
        <taxon>Thermotogati</taxon>
        <taxon>Deinococcota</taxon>
        <taxon>Deinococci</taxon>
        <taxon>Thermales</taxon>
        <taxon>Thermaceae</taxon>
        <taxon>Meiothermus</taxon>
    </lineage>
</organism>
<evidence type="ECO:0000259" key="2">
    <source>
        <dbReference type="Pfam" id="PF17131"/>
    </source>
</evidence>
<gene>
    <name evidence="3" type="ORF">ENS82_12120</name>
</gene>
<sequence length="243" mass="26923">MNLRFLLLICLLGLGPSNAATDPQAVLKAVVDNQRGGSLQATLTLNITRPERQTQLVLEVASDGNERAITWVKAPPREAGQAFLRVGDNIQLYNPTLKRVLRLPPSGRSDSFLGSDLSYSDLAGRDLEQDFTPRVEAESDTEITLELLPRPQAPTPYGKLVLRASKPGFVPREVLYYDQRGQAVRKITFAQWAQVGGRSFPTQVTVEDLLRPGHRTQMVYSNYRFGLPIPESCFTVRALEAGC</sequence>
<accession>A0A7C3DV30</accession>
<dbReference type="Pfam" id="PF17131">
    <property type="entry name" value="LolA_like"/>
    <property type="match status" value="1"/>
</dbReference>
<keyword evidence="3" id="KW-0449">Lipoprotein</keyword>
<protein>
    <submittedName>
        <fullName evidence="3">Outer membrane lipoprotein-sorting protein</fullName>
    </submittedName>
</protein>
<dbReference type="CDD" id="cd16329">
    <property type="entry name" value="LolA_like"/>
    <property type="match status" value="1"/>
</dbReference>
<dbReference type="EMBL" id="DSWI01000028">
    <property type="protein sequence ID" value="HFG21433.1"/>
    <property type="molecule type" value="Genomic_DNA"/>
</dbReference>
<proteinExistence type="predicted"/>
<dbReference type="InterPro" id="IPR033399">
    <property type="entry name" value="TP_0789-like"/>
</dbReference>
<dbReference type="Gene3D" id="2.50.20.10">
    <property type="entry name" value="Lipoprotein localisation LolA/LolB/LppX"/>
    <property type="match status" value="1"/>
</dbReference>
<evidence type="ECO:0000256" key="1">
    <source>
        <dbReference type="SAM" id="SignalP"/>
    </source>
</evidence>
<reference evidence="3" key="1">
    <citation type="journal article" date="2020" name="mSystems">
        <title>Genome- and Community-Level Interaction Insights into Carbon Utilization and Element Cycling Functions of Hydrothermarchaeota in Hydrothermal Sediment.</title>
        <authorList>
            <person name="Zhou Z."/>
            <person name="Liu Y."/>
            <person name="Xu W."/>
            <person name="Pan J."/>
            <person name="Luo Z.H."/>
            <person name="Li M."/>
        </authorList>
    </citation>
    <scope>NUCLEOTIDE SEQUENCE [LARGE SCALE GENOMIC DNA]</scope>
    <source>
        <strain evidence="3">SpSt-524</strain>
    </source>
</reference>
<dbReference type="AlphaFoldDB" id="A0A7C3DV30"/>
<comment type="caution">
    <text evidence="3">The sequence shown here is derived from an EMBL/GenBank/DDBJ whole genome shotgun (WGS) entry which is preliminary data.</text>
</comment>
<evidence type="ECO:0000313" key="3">
    <source>
        <dbReference type="EMBL" id="HFG21433.1"/>
    </source>
</evidence>
<dbReference type="InterPro" id="IPR029046">
    <property type="entry name" value="LolA/LolB/LppX"/>
</dbReference>